<dbReference type="Proteomes" id="UP000257076">
    <property type="component" value="Unassembled WGS sequence"/>
</dbReference>
<evidence type="ECO:0000256" key="3">
    <source>
        <dbReference type="ARBA" id="ARBA00022642"/>
    </source>
</evidence>
<evidence type="ECO:0000256" key="1">
    <source>
        <dbReference type="ARBA" id="ARBA00002324"/>
    </source>
</evidence>
<comment type="function">
    <text evidence="1 10">Catalyzes the reversible adenylation of nicotinate mononucleotide (NaMN) to nicotinic acid adenine dinucleotide (NaAD).</text>
</comment>
<dbReference type="UniPathway" id="UPA00253">
    <property type="reaction ID" value="UER00332"/>
</dbReference>
<evidence type="ECO:0000256" key="10">
    <source>
        <dbReference type="HAMAP-Rule" id="MF_00244"/>
    </source>
</evidence>
<dbReference type="RefSeq" id="WP_115884427.1">
    <property type="nucleotide sequence ID" value="NZ_CBCSHX010000001.1"/>
</dbReference>
<keyword evidence="6 10" id="KW-0547">Nucleotide-binding</keyword>
<dbReference type="GO" id="GO:0004515">
    <property type="term" value="F:nicotinate-nucleotide adenylyltransferase activity"/>
    <property type="evidence" value="ECO:0007669"/>
    <property type="project" value="UniProtKB-UniRule"/>
</dbReference>
<dbReference type="HAMAP" id="MF_00244">
    <property type="entry name" value="NaMN_adenylyltr"/>
    <property type="match status" value="1"/>
</dbReference>
<comment type="catalytic activity">
    <reaction evidence="9 10">
        <text>nicotinate beta-D-ribonucleotide + ATP + H(+) = deamido-NAD(+) + diphosphate</text>
        <dbReference type="Rhea" id="RHEA:22860"/>
        <dbReference type="ChEBI" id="CHEBI:15378"/>
        <dbReference type="ChEBI" id="CHEBI:30616"/>
        <dbReference type="ChEBI" id="CHEBI:33019"/>
        <dbReference type="ChEBI" id="CHEBI:57502"/>
        <dbReference type="ChEBI" id="CHEBI:58437"/>
        <dbReference type="EC" id="2.7.7.18"/>
    </reaction>
</comment>
<dbReference type="SUPFAM" id="SSF52374">
    <property type="entry name" value="Nucleotidylyl transferase"/>
    <property type="match status" value="1"/>
</dbReference>
<keyword evidence="3 10" id="KW-0662">Pyridine nucleotide biosynthesis</keyword>
<evidence type="ECO:0000259" key="11">
    <source>
        <dbReference type="Pfam" id="PF01467"/>
    </source>
</evidence>
<evidence type="ECO:0000256" key="2">
    <source>
        <dbReference type="ARBA" id="ARBA00005019"/>
    </source>
</evidence>
<comment type="caution">
    <text evidence="12">The sequence shown here is derived from an EMBL/GenBank/DDBJ whole genome shotgun (WGS) entry which is preliminary data.</text>
</comment>
<keyword evidence="8 10" id="KW-0520">NAD</keyword>
<keyword evidence="5 10" id="KW-0548">Nucleotidyltransferase</keyword>
<dbReference type="OrthoDB" id="5295945at2"/>
<evidence type="ECO:0000256" key="9">
    <source>
        <dbReference type="ARBA" id="ARBA00048721"/>
    </source>
</evidence>
<accession>A0A3E0B1A2</accession>
<reference evidence="12 13" key="1">
    <citation type="submission" date="2018-08" db="EMBL/GenBank/DDBJ databases">
        <title>Genomic Encyclopedia of Type Strains, Phase IV (KMG-IV): sequencing the most valuable type-strain genomes for metagenomic binning, comparative biology and taxonomic classification.</title>
        <authorList>
            <person name="Goeker M."/>
        </authorList>
    </citation>
    <scope>NUCLEOTIDE SEQUENCE [LARGE SCALE GENOMIC DNA]</scope>
    <source>
        <strain evidence="12 13">DSM 17274</strain>
    </source>
</reference>
<dbReference type="EC" id="2.7.7.18" evidence="10"/>
<dbReference type="AlphaFoldDB" id="A0A3E0B1A2"/>
<sequence length="187" mass="21837">MKIGVFGGTFDPVHNGHINAFAETYIGLELDQVIIVPTFTSPLKKQAGSSDSHRLNMLKLAVENYDFAEIDTFEIDQQEVTYTFDTLKYLREKYPDDDLYFIIGTDHFISFDKWKNADKLHELAKFTVLDRNDELYNVKPPFIKLNTNIVEVSSTLIRERVKTNTEVRHLMPEEVYGYIKEQRLYET</sequence>
<dbReference type="Pfam" id="PF01467">
    <property type="entry name" value="CTP_transf_like"/>
    <property type="match status" value="1"/>
</dbReference>
<evidence type="ECO:0000256" key="8">
    <source>
        <dbReference type="ARBA" id="ARBA00023027"/>
    </source>
</evidence>
<dbReference type="GO" id="GO:0005524">
    <property type="term" value="F:ATP binding"/>
    <property type="evidence" value="ECO:0007669"/>
    <property type="project" value="UniProtKB-KW"/>
</dbReference>
<evidence type="ECO:0000313" key="12">
    <source>
        <dbReference type="EMBL" id="REG25750.1"/>
    </source>
</evidence>
<feature type="domain" description="Cytidyltransferase-like" evidence="11">
    <location>
        <begin position="5"/>
        <end position="160"/>
    </location>
</feature>
<dbReference type="InterPro" id="IPR014729">
    <property type="entry name" value="Rossmann-like_a/b/a_fold"/>
</dbReference>
<dbReference type="GO" id="GO:0009435">
    <property type="term" value="P:NAD+ biosynthetic process"/>
    <property type="evidence" value="ECO:0007669"/>
    <property type="project" value="UniProtKB-UniRule"/>
</dbReference>
<comment type="pathway">
    <text evidence="2 10">Cofactor biosynthesis; NAD(+) biosynthesis; deamido-NAD(+) from nicotinate D-ribonucleotide: step 1/1.</text>
</comment>
<evidence type="ECO:0000256" key="4">
    <source>
        <dbReference type="ARBA" id="ARBA00022679"/>
    </source>
</evidence>
<dbReference type="NCBIfam" id="TIGR00482">
    <property type="entry name" value="nicotinate (nicotinamide) nucleotide adenylyltransferase"/>
    <property type="match status" value="1"/>
</dbReference>
<dbReference type="InterPro" id="IPR005248">
    <property type="entry name" value="NadD/NMNAT"/>
</dbReference>
<proteinExistence type="inferred from homology"/>
<keyword evidence="13" id="KW-1185">Reference proteome</keyword>
<dbReference type="EMBL" id="QUMW01000009">
    <property type="protein sequence ID" value="REG25750.1"/>
    <property type="molecule type" value="Genomic_DNA"/>
</dbReference>
<evidence type="ECO:0000256" key="6">
    <source>
        <dbReference type="ARBA" id="ARBA00022741"/>
    </source>
</evidence>
<comment type="similarity">
    <text evidence="10">Belongs to the NadD family.</text>
</comment>
<protein>
    <recommendedName>
        <fullName evidence="10">Probable nicotinate-nucleotide adenylyltransferase</fullName>
        <ecNumber evidence="10">2.7.7.18</ecNumber>
    </recommendedName>
    <alternativeName>
        <fullName evidence="10">Deamido-NAD(+) diphosphorylase</fullName>
    </alternativeName>
    <alternativeName>
        <fullName evidence="10">Deamido-NAD(+) pyrophosphorylase</fullName>
    </alternativeName>
    <alternativeName>
        <fullName evidence="10">Nicotinate mononucleotide adenylyltransferase</fullName>
        <shortName evidence="10">NaMN adenylyltransferase</shortName>
    </alternativeName>
</protein>
<organism evidence="12 13">
    <name type="scientific">Jeotgalicoccus halotolerans</name>
    <dbReference type="NCBI Taxonomy" id="157227"/>
    <lineage>
        <taxon>Bacteria</taxon>
        <taxon>Bacillati</taxon>
        <taxon>Bacillota</taxon>
        <taxon>Bacilli</taxon>
        <taxon>Bacillales</taxon>
        <taxon>Staphylococcaceae</taxon>
        <taxon>Jeotgalicoccus</taxon>
    </lineage>
</organism>
<keyword evidence="7 10" id="KW-0067">ATP-binding</keyword>
<evidence type="ECO:0000256" key="5">
    <source>
        <dbReference type="ARBA" id="ARBA00022695"/>
    </source>
</evidence>
<dbReference type="Gene3D" id="3.40.50.620">
    <property type="entry name" value="HUPs"/>
    <property type="match status" value="1"/>
</dbReference>
<evidence type="ECO:0000313" key="13">
    <source>
        <dbReference type="Proteomes" id="UP000257076"/>
    </source>
</evidence>
<evidence type="ECO:0000256" key="7">
    <source>
        <dbReference type="ARBA" id="ARBA00022840"/>
    </source>
</evidence>
<dbReference type="CDD" id="cd02165">
    <property type="entry name" value="NMNAT"/>
    <property type="match status" value="1"/>
</dbReference>
<dbReference type="NCBIfam" id="TIGR00125">
    <property type="entry name" value="cyt_tran_rel"/>
    <property type="match status" value="1"/>
</dbReference>
<dbReference type="PANTHER" id="PTHR39321">
    <property type="entry name" value="NICOTINATE-NUCLEOTIDE ADENYLYLTRANSFERASE-RELATED"/>
    <property type="match status" value="1"/>
</dbReference>
<dbReference type="PANTHER" id="PTHR39321:SF3">
    <property type="entry name" value="PHOSPHOPANTETHEINE ADENYLYLTRANSFERASE"/>
    <property type="match status" value="1"/>
</dbReference>
<name>A0A3E0B1A2_9STAP</name>
<dbReference type="InterPro" id="IPR004821">
    <property type="entry name" value="Cyt_trans-like"/>
</dbReference>
<dbReference type="NCBIfam" id="NF000840">
    <property type="entry name" value="PRK00071.1-3"/>
    <property type="match status" value="1"/>
</dbReference>
<gene>
    <name evidence="10" type="primary">nadD</name>
    <name evidence="12" type="ORF">DFR63_0794</name>
</gene>
<keyword evidence="4 10" id="KW-0808">Transferase</keyword>